<dbReference type="WBParaSite" id="PSU_v2.g8587.t1">
    <property type="protein sequence ID" value="PSU_v2.g8587.t1"/>
    <property type="gene ID" value="PSU_v2.g8587"/>
</dbReference>
<proteinExistence type="predicted"/>
<evidence type="ECO:0000313" key="2">
    <source>
        <dbReference type="Proteomes" id="UP000887577"/>
    </source>
</evidence>
<evidence type="ECO:0000313" key="3">
    <source>
        <dbReference type="WBParaSite" id="PSU_v2.g8587.t1"/>
    </source>
</evidence>
<dbReference type="PANTHER" id="PTHR46672">
    <property type="entry name" value="OS08G0495500 PROTEIN-RELATED"/>
    <property type="match status" value="1"/>
</dbReference>
<name>A0A914Z8C9_9BILA</name>
<dbReference type="InterPro" id="IPR000210">
    <property type="entry name" value="BTB/POZ_dom"/>
</dbReference>
<dbReference type="InterPro" id="IPR044714">
    <property type="entry name" value="AtSIBP1-like"/>
</dbReference>
<feature type="domain" description="BTB" evidence="1">
    <location>
        <begin position="7"/>
        <end position="70"/>
    </location>
</feature>
<evidence type="ECO:0000259" key="1">
    <source>
        <dbReference type="PROSITE" id="PS50097"/>
    </source>
</evidence>
<keyword evidence="2" id="KW-1185">Reference proteome</keyword>
<reference evidence="3" key="1">
    <citation type="submission" date="2022-11" db="UniProtKB">
        <authorList>
            <consortium name="WormBaseParasite"/>
        </authorList>
    </citation>
    <scope>IDENTIFICATION</scope>
</reference>
<dbReference type="Proteomes" id="UP000887577">
    <property type="component" value="Unplaced"/>
</dbReference>
<protein>
    <submittedName>
        <fullName evidence="3">BTB domain-containing protein</fullName>
    </submittedName>
</protein>
<organism evidence="2 3">
    <name type="scientific">Panagrolaimus superbus</name>
    <dbReference type="NCBI Taxonomy" id="310955"/>
    <lineage>
        <taxon>Eukaryota</taxon>
        <taxon>Metazoa</taxon>
        <taxon>Ecdysozoa</taxon>
        <taxon>Nematoda</taxon>
        <taxon>Chromadorea</taxon>
        <taxon>Rhabditida</taxon>
        <taxon>Tylenchina</taxon>
        <taxon>Panagrolaimomorpha</taxon>
        <taxon>Panagrolaimoidea</taxon>
        <taxon>Panagrolaimidae</taxon>
        <taxon>Panagrolaimus</taxon>
    </lineage>
</organism>
<sequence length="158" mass="17891">MKTEEDEKTVLACAKGVLQVELILHERLLTTASSYFVAMLNSGMKEAIDKKIEINDFSFEVVNATVVLLYISAVPQHFSFDQMKSILQFSDKYDIQLIKDLVQNYFIEKLSPANVRDLVNFVTTAVHAPKLHSKCSAYLIKCIKESKVDLDTIDKDVV</sequence>
<dbReference type="AlphaFoldDB" id="A0A914Z8C9"/>
<dbReference type="SUPFAM" id="SSF54695">
    <property type="entry name" value="POZ domain"/>
    <property type="match status" value="1"/>
</dbReference>
<accession>A0A914Z8C9</accession>
<dbReference type="Pfam" id="PF00651">
    <property type="entry name" value="BTB"/>
    <property type="match status" value="1"/>
</dbReference>
<dbReference type="PROSITE" id="PS50097">
    <property type="entry name" value="BTB"/>
    <property type="match status" value="1"/>
</dbReference>
<dbReference type="InterPro" id="IPR011333">
    <property type="entry name" value="SKP1/BTB/POZ_sf"/>
</dbReference>
<dbReference type="Gene3D" id="3.30.710.10">
    <property type="entry name" value="Potassium Channel Kv1.1, Chain A"/>
    <property type="match status" value="1"/>
</dbReference>